<name>A0A0R3KF98_9BRAD</name>
<feature type="coiled-coil region" evidence="1">
    <location>
        <begin position="12"/>
        <end position="46"/>
    </location>
</feature>
<keyword evidence="1" id="KW-0175">Coiled coil</keyword>
<gene>
    <name evidence="2" type="ORF">CP49_32900</name>
</gene>
<sequence length="77" mass="8727">MSAQRVWKPVGSVNSNAEIERLRRELASFNKQIEQLEKQHPDAQKIEALRVSALALARQIDELRCSNANDLTDLLAK</sequence>
<dbReference type="AlphaFoldDB" id="A0A0R3KF98"/>
<reference evidence="2 3" key="1">
    <citation type="submission" date="2014-03" db="EMBL/GenBank/DDBJ databases">
        <title>Bradyrhizobium valentinum sp. nov., isolated from effective nodules of Lupinus mariae-josephae, a lupine endemic of basic-lime soils in Eastern Spain.</title>
        <authorList>
            <person name="Duran D."/>
            <person name="Rey L."/>
            <person name="Navarro A."/>
            <person name="Busquets A."/>
            <person name="Imperial J."/>
            <person name="Ruiz-Argueso T."/>
        </authorList>
    </citation>
    <scope>NUCLEOTIDE SEQUENCE [LARGE SCALE GENOMIC DNA]</scope>
    <source>
        <strain evidence="2 3">LmjM3</strain>
    </source>
</reference>
<evidence type="ECO:0000313" key="2">
    <source>
        <dbReference type="EMBL" id="KRQ96877.1"/>
    </source>
</evidence>
<keyword evidence="3" id="KW-1185">Reference proteome</keyword>
<evidence type="ECO:0000313" key="3">
    <source>
        <dbReference type="Proteomes" id="UP000051913"/>
    </source>
</evidence>
<dbReference type="EMBL" id="LLXX01000188">
    <property type="protein sequence ID" value="KRQ96877.1"/>
    <property type="molecule type" value="Genomic_DNA"/>
</dbReference>
<accession>A0A0R3KF98</accession>
<proteinExistence type="predicted"/>
<dbReference type="OrthoDB" id="8253539at2"/>
<dbReference type="RefSeq" id="WP_057854489.1">
    <property type="nucleotide sequence ID" value="NZ_LLXX01000188.1"/>
</dbReference>
<evidence type="ECO:0000256" key="1">
    <source>
        <dbReference type="SAM" id="Coils"/>
    </source>
</evidence>
<comment type="caution">
    <text evidence="2">The sequence shown here is derived from an EMBL/GenBank/DDBJ whole genome shotgun (WGS) entry which is preliminary data.</text>
</comment>
<dbReference type="Proteomes" id="UP000051913">
    <property type="component" value="Unassembled WGS sequence"/>
</dbReference>
<organism evidence="2 3">
    <name type="scientific">Bradyrhizobium valentinum</name>
    <dbReference type="NCBI Taxonomy" id="1518501"/>
    <lineage>
        <taxon>Bacteria</taxon>
        <taxon>Pseudomonadati</taxon>
        <taxon>Pseudomonadota</taxon>
        <taxon>Alphaproteobacteria</taxon>
        <taxon>Hyphomicrobiales</taxon>
        <taxon>Nitrobacteraceae</taxon>
        <taxon>Bradyrhizobium</taxon>
    </lineage>
</organism>
<protein>
    <submittedName>
        <fullName evidence="2">Uncharacterized protein</fullName>
    </submittedName>
</protein>